<dbReference type="EMBL" id="JABSTU010000010">
    <property type="protein sequence ID" value="KAH8020254.1"/>
    <property type="molecule type" value="Genomic_DNA"/>
</dbReference>
<evidence type="ECO:0000256" key="1">
    <source>
        <dbReference type="SAM" id="MobiDB-lite"/>
    </source>
</evidence>
<organism evidence="2 3">
    <name type="scientific">Rhipicephalus microplus</name>
    <name type="common">Cattle tick</name>
    <name type="synonym">Boophilus microplus</name>
    <dbReference type="NCBI Taxonomy" id="6941"/>
    <lineage>
        <taxon>Eukaryota</taxon>
        <taxon>Metazoa</taxon>
        <taxon>Ecdysozoa</taxon>
        <taxon>Arthropoda</taxon>
        <taxon>Chelicerata</taxon>
        <taxon>Arachnida</taxon>
        <taxon>Acari</taxon>
        <taxon>Parasitiformes</taxon>
        <taxon>Ixodida</taxon>
        <taxon>Ixodoidea</taxon>
        <taxon>Ixodidae</taxon>
        <taxon>Rhipicephalinae</taxon>
        <taxon>Rhipicephalus</taxon>
        <taxon>Boophilus</taxon>
    </lineage>
</organism>
<reference evidence="2" key="2">
    <citation type="submission" date="2021-09" db="EMBL/GenBank/DDBJ databases">
        <authorList>
            <person name="Jia N."/>
            <person name="Wang J."/>
            <person name="Shi W."/>
            <person name="Du L."/>
            <person name="Sun Y."/>
            <person name="Zhan W."/>
            <person name="Jiang J."/>
            <person name="Wang Q."/>
            <person name="Zhang B."/>
            <person name="Ji P."/>
            <person name="Sakyi L.B."/>
            <person name="Cui X."/>
            <person name="Yuan T."/>
            <person name="Jiang B."/>
            <person name="Yang W."/>
            <person name="Lam T.T.-Y."/>
            <person name="Chang Q."/>
            <person name="Ding S."/>
            <person name="Wang X."/>
            <person name="Zhu J."/>
            <person name="Ruan X."/>
            <person name="Zhao L."/>
            <person name="Wei J."/>
            <person name="Que T."/>
            <person name="Du C."/>
            <person name="Cheng J."/>
            <person name="Dai P."/>
            <person name="Han X."/>
            <person name="Huang E."/>
            <person name="Gao Y."/>
            <person name="Liu J."/>
            <person name="Shao H."/>
            <person name="Ye R."/>
            <person name="Li L."/>
            <person name="Wei W."/>
            <person name="Wang X."/>
            <person name="Wang C."/>
            <person name="Huo Q."/>
            <person name="Li W."/>
            <person name="Guo W."/>
            <person name="Chen H."/>
            <person name="Chen S."/>
            <person name="Zhou L."/>
            <person name="Zhou L."/>
            <person name="Ni X."/>
            <person name="Tian J."/>
            <person name="Zhou Y."/>
            <person name="Sheng Y."/>
            <person name="Liu T."/>
            <person name="Pan Y."/>
            <person name="Xia L."/>
            <person name="Li J."/>
            <person name="Zhao F."/>
            <person name="Cao W."/>
        </authorList>
    </citation>
    <scope>NUCLEOTIDE SEQUENCE</scope>
    <source>
        <strain evidence="2">Rmic-2018</strain>
        <tissue evidence="2">Larvae</tissue>
    </source>
</reference>
<dbReference type="Proteomes" id="UP000821866">
    <property type="component" value="Chromosome 8"/>
</dbReference>
<reference evidence="2" key="1">
    <citation type="journal article" date="2020" name="Cell">
        <title>Large-Scale Comparative Analyses of Tick Genomes Elucidate Their Genetic Diversity and Vector Capacities.</title>
        <authorList>
            <consortium name="Tick Genome and Microbiome Consortium (TIGMIC)"/>
            <person name="Jia N."/>
            <person name="Wang J."/>
            <person name="Shi W."/>
            <person name="Du L."/>
            <person name="Sun Y."/>
            <person name="Zhan W."/>
            <person name="Jiang J.F."/>
            <person name="Wang Q."/>
            <person name="Zhang B."/>
            <person name="Ji P."/>
            <person name="Bell-Sakyi L."/>
            <person name="Cui X.M."/>
            <person name="Yuan T.T."/>
            <person name="Jiang B.G."/>
            <person name="Yang W.F."/>
            <person name="Lam T.T."/>
            <person name="Chang Q.C."/>
            <person name="Ding S.J."/>
            <person name="Wang X.J."/>
            <person name="Zhu J.G."/>
            <person name="Ruan X.D."/>
            <person name="Zhao L."/>
            <person name="Wei J.T."/>
            <person name="Ye R.Z."/>
            <person name="Que T.C."/>
            <person name="Du C.H."/>
            <person name="Zhou Y.H."/>
            <person name="Cheng J.X."/>
            <person name="Dai P.F."/>
            <person name="Guo W.B."/>
            <person name="Han X.H."/>
            <person name="Huang E.J."/>
            <person name="Li L.F."/>
            <person name="Wei W."/>
            <person name="Gao Y.C."/>
            <person name="Liu J.Z."/>
            <person name="Shao H.Z."/>
            <person name="Wang X."/>
            <person name="Wang C.C."/>
            <person name="Yang T.C."/>
            <person name="Huo Q.B."/>
            <person name="Li W."/>
            <person name="Chen H.Y."/>
            <person name="Chen S.E."/>
            <person name="Zhou L.G."/>
            <person name="Ni X.B."/>
            <person name="Tian J.H."/>
            <person name="Sheng Y."/>
            <person name="Liu T."/>
            <person name="Pan Y.S."/>
            <person name="Xia L.Y."/>
            <person name="Li J."/>
            <person name="Zhao F."/>
            <person name="Cao W.C."/>
        </authorList>
    </citation>
    <scope>NUCLEOTIDE SEQUENCE</scope>
    <source>
        <strain evidence="2">Rmic-2018</strain>
    </source>
</reference>
<feature type="compositionally biased region" description="Basic and acidic residues" evidence="1">
    <location>
        <begin position="46"/>
        <end position="57"/>
    </location>
</feature>
<name>A0A9J6DEF4_RHIMP</name>
<protein>
    <submittedName>
        <fullName evidence="2">Uncharacterized protein</fullName>
    </submittedName>
</protein>
<proteinExistence type="predicted"/>
<gene>
    <name evidence="2" type="ORF">HPB51_025588</name>
</gene>
<keyword evidence="3" id="KW-1185">Reference proteome</keyword>
<feature type="region of interest" description="Disordered" evidence="1">
    <location>
        <begin position="33"/>
        <end position="64"/>
    </location>
</feature>
<sequence>MPAGRFQEVVSREHCAVRTDVFCSRGKKGERASPAEQFSLIAPRKPAQEERRSRGSDGSRVPWHAGCRVERKSKRGHWGTRVPTAAKGRASRLAAHTLPRLGALCKRQTTHVVHRPLHVFAQLVLAIRVSSRQTEGWSHTPFLQINSELRNGRHLHFPAMAQQPIQQEEQQPQQLLLLHLILLPPRDPENFSGTSKDKVDTALAWYETQEAELTSWDIRKMKLV</sequence>
<dbReference type="AlphaFoldDB" id="A0A9J6DEF4"/>
<accession>A0A9J6DEF4</accession>
<evidence type="ECO:0000313" key="3">
    <source>
        <dbReference type="Proteomes" id="UP000821866"/>
    </source>
</evidence>
<evidence type="ECO:0000313" key="2">
    <source>
        <dbReference type="EMBL" id="KAH8020254.1"/>
    </source>
</evidence>
<comment type="caution">
    <text evidence="2">The sequence shown here is derived from an EMBL/GenBank/DDBJ whole genome shotgun (WGS) entry which is preliminary data.</text>
</comment>